<reference evidence="9 10" key="1">
    <citation type="submission" date="2018-01" db="EMBL/GenBank/DDBJ databases">
        <title>Complete genome sequence of Streptomyces lunaelactis MM109T, a Ferroverdin A producer isolated from cave moonmilk deposits.</title>
        <authorList>
            <person name="Naome A."/>
            <person name="Martinet L."/>
            <person name="Maciejewska M."/>
            <person name="Anderssen S."/>
            <person name="Adam D."/>
            <person name="Tenconi E."/>
            <person name="Deflandre B."/>
            <person name="Arguelles-Arias A."/>
            <person name="Calusinska M."/>
            <person name="Copieters W."/>
            <person name="Karim L."/>
            <person name="Hanikenne M."/>
            <person name="Baurain D."/>
            <person name="van Wezel G."/>
            <person name="Smargiasso N."/>
            <person name="de Pauw E."/>
            <person name="Delfosse P."/>
            <person name="Rigali S."/>
        </authorList>
    </citation>
    <scope>NUCLEOTIDE SEQUENCE [LARGE SCALE GENOMIC DNA]</scope>
    <source>
        <strain evidence="9 10">MM109</strain>
    </source>
</reference>
<feature type="active site" description="Charge relay system" evidence="5">
    <location>
        <position position="111"/>
    </location>
</feature>
<sequence length="415" mass="42752">MTAGMGQARKRSEPRTLRRGVLCTLAAVGMWTVGIAGMAPAAVAADVQSKQWYLKAMGAEDIWKSVTGEGIKVAVIDTGVNPSTPSLRGQVLKGFDASESKGEATDDYTGHGTTMAELIAGTGKGGGLQGLAPGAKIIPMRISDTERQNEQAVNAHDSEDAIRAAADSDAQIISMSFGSEFASVQELEAVKYAESKGKLFFASAGNNAEKGNKLEYPASYPQVVGVAAIDRNGRVGDYSQHGESVDIAAPGNDIPGWCDENFKSYCNKHGTSAATAIASASAALIWSAHPDWTANQVLRVMFDSAARPEGSKKGTLSNYLGHGVVRPGAHINRGLGKPGDPNLSPLTNKKTTASPAPSAPASSQAPKGGSESDAVVTGSSKSTDDGGQLGLIIGIGAAVVIAVGAFAVIRKRRSA</sequence>
<dbReference type="InterPro" id="IPR051048">
    <property type="entry name" value="Peptidase_S8/S53_subtilisin"/>
</dbReference>
<dbReference type="SUPFAM" id="SSF52743">
    <property type="entry name" value="Subtilisin-like"/>
    <property type="match status" value="1"/>
</dbReference>
<dbReference type="InterPro" id="IPR000209">
    <property type="entry name" value="Peptidase_S8/S53_dom"/>
</dbReference>
<proteinExistence type="inferred from homology"/>
<keyword evidence="7" id="KW-0472">Membrane</keyword>
<name>A0A2R4T930_9ACTN</name>
<organism evidence="9 10">
    <name type="scientific">Streptomyces lunaelactis</name>
    <dbReference type="NCBI Taxonomy" id="1535768"/>
    <lineage>
        <taxon>Bacteria</taxon>
        <taxon>Bacillati</taxon>
        <taxon>Actinomycetota</taxon>
        <taxon>Actinomycetes</taxon>
        <taxon>Kitasatosporales</taxon>
        <taxon>Streptomycetaceae</taxon>
        <taxon>Streptomyces</taxon>
    </lineage>
</organism>
<comment type="similarity">
    <text evidence="1 5">Belongs to the peptidase S8 family.</text>
</comment>
<evidence type="ECO:0000256" key="1">
    <source>
        <dbReference type="ARBA" id="ARBA00011073"/>
    </source>
</evidence>
<feature type="domain" description="Peptidase S8/S53" evidence="8">
    <location>
        <begin position="68"/>
        <end position="323"/>
    </location>
</feature>
<feature type="transmembrane region" description="Helical" evidence="7">
    <location>
        <begin position="389"/>
        <end position="409"/>
    </location>
</feature>
<dbReference type="Pfam" id="PF00082">
    <property type="entry name" value="Peptidase_S8"/>
    <property type="match status" value="1"/>
</dbReference>
<protein>
    <submittedName>
        <fullName evidence="9">Serine protease</fullName>
    </submittedName>
</protein>
<evidence type="ECO:0000259" key="8">
    <source>
        <dbReference type="Pfam" id="PF00082"/>
    </source>
</evidence>
<dbReference type="Proteomes" id="UP000244201">
    <property type="component" value="Chromosome"/>
</dbReference>
<dbReference type="InterPro" id="IPR015500">
    <property type="entry name" value="Peptidase_S8_subtilisin-rel"/>
</dbReference>
<evidence type="ECO:0000313" key="10">
    <source>
        <dbReference type="Proteomes" id="UP000244201"/>
    </source>
</evidence>
<dbReference type="GO" id="GO:0006508">
    <property type="term" value="P:proteolysis"/>
    <property type="evidence" value="ECO:0007669"/>
    <property type="project" value="UniProtKB-KW"/>
</dbReference>
<keyword evidence="2 5" id="KW-0645">Protease</keyword>
<gene>
    <name evidence="9" type="ORF">SLUN_28965</name>
</gene>
<feature type="active site" description="Charge relay system" evidence="5">
    <location>
        <position position="77"/>
    </location>
</feature>
<dbReference type="PANTHER" id="PTHR43399">
    <property type="entry name" value="SUBTILISIN-RELATED"/>
    <property type="match status" value="1"/>
</dbReference>
<dbReference type="AlphaFoldDB" id="A0A2R4T930"/>
<dbReference type="EMBL" id="CP026304">
    <property type="protein sequence ID" value="AVZ75639.1"/>
    <property type="molecule type" value="Genomic_DNA"/>
</dbReference>
<dbReference type="Gene3D" id="3.40.50.200">
    <property type="entry name" value="Peptidase S8/S53 domain"/>
    <property type="match status" value="1"/>
</dbReference>
<dbReference type="GO" id="GO:0004252">
    <property type="term" value="F:serine-type endopeptidase activity"/>
    <property type="evidence" value="ECO:0007669"/>
    <property type="project" value="UniProtKB-UniRule"/>
</dbReference>
<evidence type="ECO:0000256" key="3">
    <source>
        <dbReference type="ARBA" id="ARBA00022801"/>
    </source>
</evidence>
<dbReference type="OrthoDB" id="9798386at2"/>
<keyword evidence="7" id="KW-1133">Transmembrane helix</keyword>
<dbReference type="RefSeq" id="WP_108152929.1">
    <property type="nucleotide sequence ID" value="NZ_CP026304.1"/>
</dbReference>
<keyword evidence="10" id="KW-1185">Reference proteome</keyword>
<evidence type="ECO:0000256" key="6">
    <source>
        <dbReference type="SAM" id="MobiDB-lite"/>
    </source>
</evidence>
<dbReference type="KEGG" id="slk:SLUN_28965"/>
<dbReference type="PRINTS" id="PR00723">
    <property type="entry name" value="SUBTILISIN"/>
</dbReference>
<evidence type="ECO:0000256" key="4">
    <source>
        <dbReference type="ARBA" id="ARBA00022825"/>
    </source>
</evidence>
<dbReference type="GeneID" id="55659285"/>
<evidence type="ECO:0000256" key="2">
    <source>
        <dbReference type="ARBA" id="ARBA00022670"/>
    </source>
</evidence>
<evidence type="ECO:0000256" key="5">
    <source>
        <dbReference type="PROSITE-ProRule" id="PRU01240"/>
    </source>
</evidence>
<feature type="active site" description="Charge relay system" evidence="5">
    <location>
        <position position="272"/>
    </location>
</feature>
<dbReference type="InterPro" id="IPR036852">
    <property type="entry name" value="Peptidase_S8/S53_dom_sf"/>
</dbReference>
<keyword evidence="4 5" id="KW-0720">Serine protease</keyword>
<keyword evidence="3 5" id="KW-0378">Hydrolase</keyword>
<feature type="region of interest" description="Disordered" evidence="6">
    <location>
        <begin position="330"/>
        <end position="384"/>
    </location>
</feature>
<accession>A0A2R4T930</accession>
<feature type="compositionally biased region" description="Low complexity" evidence="6">
    <location>
        <begin position="353"/>
        <end position="366"/>
    </location>
</feature>
<keyword evidence="7" id="KW-0812">Transmembrane</keyword>
<dbReference type="PANTHER" id="PTHR43399:SF4">
    <property type="entry name" value="CELL WALL-ASSOCIATED PROTEASE"/>
    <property type="match status" value="1"/>
</dbReference>
<evidence type="ECO:0000256" key="7">
    <source>
        <dbReference type="SAM" id="Phobius"/>
    </source>
</evidence>
<dbReference type="PROSITE" id="PS51892">
    <property type="entry name" value="SUBTILASE"/>
    <property type="match status" value="1"/>
</dbReference>
<evidence type="ECO:0000313" key="9">
    <source>
        <dbReference type="EMBL" id="AVZ75639.1"/>
    </source>
</evidence>